<dbReference type="Proteomes" id="UP000886607">
    <property type="component" value="Unassembled WGS sequence"/>
</dbReference>
<dbReference type="PROSITE" id="PS51103">
    <property type="entry name" value="PTS_EIIC_TYPE_1"/>
    <property type="match status" value="1"/>
</dbReference>
<evidence type="ECO:0000313" key="24">
    <source>
        <dbReference type="Proteomes" id="UP000886607"/>
    </source>
</evidence>
<organism evidence="22 23">
    <name type="scientific">Tetragenococcus koreensis</name>
    <dbReference type="NCBI Taxonomy" id="290335"/>
    <lineage>
        <taxon>Bacteria</taxon>
        <taxon>Bacillati</taxon>
        <taxon>Bacillota</taxon>
        <taxon>Bacilli</taxon>
        <taxon>Lactobacillales</taxon>
        <taxon>Enterococcaceae</taxon>
        <taxon>Tetragenococcus</taxon>
    </lineage>
</organism>
<evidence type="ECO:0000256" key="16">
    <source>
        <dbReference type="PROSITE-ProRule" id="PRU00421"/>
    </source>
</evidence>
<comment type="caution">
    <text evidence="22">The sequence shown here is derived from an EMBL/GenBank/DDBJ whole genome shotgun (WGS) entry which is preliminary data.</text>
</comment>
<dbReference type="NCBIfam" id="TIGR00830">
    <property type="entry name" value="PTBA"/>
    <property type="match status" value="1"/>
</dbReference>
<evidence type="ECO:0000313" key="22">
    <source>
        <dbReference type="EMBL" id="GEQ53692.1"/>
    </source>
</evidence>
<evidence type="ECO:0000256" key="17">
    <source>
        <dbReference type="SAM" id="Phobius"/>
    </source>
</evidence>
<feature type="domain" description="PTS EIIA type-1" evidence="18">
    <location>
        <begin position="490"/>
        <end position="594"/>
    </location>
</feature>
<dbReference type="Gene3D" id="3.30.1360.60">
    <property type="entry name" value="Glucose permease domain IIB"/>
    <property type="match status" value="1"/>
</dbReference>
<dbReference type="EMBL" id="BKBO01000006">
    <property type="protein sequence ID" value="GEQ48726.1"/>
    <property type="molecule type" value="Genomic_DNA"/>
</dbReference>
<sequence length="621" mass="66876">MADYKELASTLIDLIGGKQNITNAWHCVTRLRFNLVDDDKVRIDDIKQTKGVMGAQFSGEQFQIIIGNDVESVFEEVDKQLGHLLGGEGERSEKKGIISGLMDVISGIFTPALPALIGTGLLKGVIALLEAFNWIQVDGSAYQILIMISDCAFYFLPFILAVSSARKFKTNEYLALCIAGVLMYPTMMEGFEAVSAGQAAQDLSLFGVLPIPYLNYSSSVIPIILATYLLKFVYDFVKKWMPKTISIMFTPMVTLLIVIPITLVVLGPIGTYIGQGLAVGVTWLFDHIGFLAAAFIGAFYPILVMTGMHWAMSPIMINNFSQYGFDNSMMPAMLAATFAMAGATFGVFFKTKNENMKQISLSSGISAVVGVTEPAMYGVTLKLKKPFYAAMIGGGIAGAFINLTNVASFGMAMPGLTAIPGYIDSTNGSNIIFAIIASLLAFVVAFVVAWVLGFEEETADTKEERNKTGNQLSIEAPVAGKIQPIETVSDVTFAEQIMGYTVAIIPDSDQITSPIAGEVVMIAETKHAIGLRSNDGLEILLHLGIDTVELKGDGFTPKVQTGDQIKVGDLLMDMDVAAIKEAGYDPVVLTIVTNSNDYLKILPVYKEDDIASGAELSVAVN</sequence>
<evidence type="ECO:0000256" key="13">
    <source>
        <dbReference type="ARBA" id="ARBA00048931"/>
    </source>
</evidence>
<feature type="transmembrane region" description="Helical" evidence="17">
    <location>
        <begin position="289"/>
        <end position="311"/>
    </location>
</feature>
<dbReference type="GO" id="GO:0015771">
    <property type="term" value="P:trehalose transport"/>
    <property type="evidence" value="ECO:0007669"/>
    <property type="project" value="TreeGrafter"/>
</dbReference>
<dbReference type="InterPro" id="IPR036878">
    <property type="entry name" value="Glu_permease_IIB"/>
</dbReference>
<dbReference type="Gene3D" id="2.70.70.10">
    <property type="entry name" value="Glucose Permease (Domain IIA)"/>
    <property type="match status" value="1"/>
</dbReference>
<evidence type="ECO:0000256" key="4">
    <source>
        <dbReference type="ARBA" id="ARBA00022597"/>
    </source>
</evidence>
<evidence type="ECO:0000259" key="18">
    <source>
        <dbReference type="PROSITE" id="PS51093"/>
    </source>
</evidence>
<dbReference type="InterPro" id="IPR013013">
    <property type="entry name" value="PTS_EIIC_1"/>
</dbReference>
<evidence type="ECO:0000256" key="3">
    <source>
        <dbReference type="ARBA" id="ARBA00022475"/>
    </source>
</evidence>
<dbReference type="PANTHER" id="PTHR30175:SF1">
    <property type="entry name" value="PTS SYSTEM ARBUTIN-, CELLOBIOSE-, AND SALICIN-SPECIFIC EIIBC COMPONENT-RELATED"/>
    <property type="match status" value="1"/>
</dbReference>
<feature type="transmembrane region" description="Helical" evidence="17">
    <location>
        <begin position="246"/>
        <end position="269"/>
    </location>
</feature>
<dbReference type="GO" id="GO:0016301">
    <property type="term" value="F:kinase activity"/>
    <property type="evidence" value="ECO:0007669"/>
    <property type="project" value="UniProtKB-KW"/>
</dbReference>
<feature type="domain" description="PTS EIIB type-1" evidence="19">
    <location>
        <begin position="5"/>
        <end position="87"/>
    </location>
</feature>
<evidence type="ECO:0000259" key="19">
    <source>
        <dbReference type="PROSITE" id="PS51098"/>
    </source>
</evidence>
<dbReference type="Pfam" id="PF00367">
    <property type="entry name" value="PTS_EIIB"/>
    <property type="match status" value="1"/>
</dbReference>
<dbReference type="InterPro" id="IPR001127">
    <property type="entry name" value="PTS_EIIA_1_perm"/>
</dbReference>
<dbReference type="SUPFAM" id="SSF51261">
    <property type="entry name" value="Duplicated hybrid motif"/>
    <property type="match status" value="1"/>
</dbReference>
<protein>
    <recommendedName>
        <fullName evidence="14">PTS system sucrose-specific EIIBCA component</fullName>
        <ecNumber evidence="11">2.7.1.211</ecNumber>
    </recommendedName>
    <alternativeName>
        <fullName evidence="15">EIIBCA-Scr</fullName>
    </alternativeName>
</protein>
<dbReference type="AlphaFoldDB" id="A0AAN4RJP9"/>
<reference evidence="22" key="1">
    <citation type="submission" date="2019-08" db="EMBL/GenBank/DDBJ databases">
        <authorList>
            <person name="Ishikawa M."/>
            <person name="Suzuki T."/>
            <person name="Matsutani M."/>
        </authorList>
    </citation>
    <scope>NUCLEOTIDE SEQUENCE</scope>
    <source>
        <strain evidence="22">7C1</strain>
        <strain evidence="21">8C4</strain>
    </source>
</reference>
<dbReference type="GO" id="GO:0009401">
    <property type="term" value="P:phosphoenolpyruvate-dependent sugar phosphotransferase system"/>
    <property type="evidence" value="ECO:0007669"/>
    <property type="project" value="UniProtKB-KW"/>
</dbReference>
<evidence type="ECO:0000256" key="12">
    <source>
        <dbReference type="ARBA" id="ARBA00045139"/>
    </source>
</evidence>
<evidence type="ECO:0000256" key="5">
    <source>
        <dbReference type="ARBA" id="ARBA00022679"/>
    </source>
</evidence>
<feature type="active site" description="Phosphocysteine intermediate; for EIIB activity" evidence="16">
    <location>
        <position position="27"/>
    </location>
</feature>
<evidence type="ECO:0000256" key="8">
    <source>
        <dbReference type="ARBA" id="ARBA00022777"/>
    </source>
</evidence>
<comment type="function">
    <text evidence="12">The phosphoenolpyruvate-dependent sugar phosphotransferase system (sugar PTS), a major carbohydrate active transport system, catalyzes the phosphorylation of incoming sugar substrates concomitantly with their translocation across the cell membrane. This system is involved in sucrose transport.</text>
</comment>
<feature type="transmembrane region" description="Helical" evidence="17">
    <location>
        <begin position="104"/>
        <end position="129"/>
    </location>
</feature>
<keyword evidence="9 17" id="KW-1133">Transmembrane helix</keyword>
<dbReference type="PROSITE" id="PS51093">
    <property type="entry name" value="PTS_EIIA_TYPE_1"/>
    <property type="match status" value="1"/>
</dbReference>
<feature type="transmembrane region" description="Helical" evidence="17">
    <location>
        <begin position="213"/>
        <end position="234"/>
    </location>
</feature>
<dbReference type="InterPro" id="IPR050558">
    <property type="entry name" value="PTS_Sugar-Specific_Components"/>
</dbReference>
<dbReference type="InterPro" id="IPR018113">
    <property type="entry name" value="PTrfase_EIIB_Cys"/>
</dbReference>
<dbReference type="GO" id="GO:0005886">
    <property type="term" value="C:plasma membrane"/>
    <property type="evidence" value="ECO:0007669"/>
    <property type="project" value="UniProtKB-SubCell"/>
</dbReference>
<evidence type="ECO:0000256" key="10">
    <source>
        <dbReference type="ARBA" id="ARBA00023136"/>
    </source>
</evidence>
<evidence type="ECO:0000313" key="21">
    <source>
        <dbReference type="EMBL" id="GEQ48726.1"/>
    </source>
</evidence>
<evidence type="ECO:0000256" key="11">
    <source>
        <dbReference type="ARBA" id="ARBA00044053"/>
    </source>
</evidence>
<dbReference type="PROSITE" id="PS01035">
    <property type="entry name" value="PTS_EIIB_TYPE_1_CYS"/>
    <property type="match status" value="1"/>
</dbReference>
<feature type="transmembrane region" description="Helical" evidence="17">
    <location>
        <begin position="141"/>
        <end position="161"/>
    </location>
</feature>
<keyword evidence="5" id="KW-0808">Transferase</keyword>
<dbReference type="InterPro" id="IPR011297">
    <property type="entry name" value="PTS_IIABC_b_glu"/>
</dbReference>
<feature type="domain" description="PTS EIIC type-1" evidence="20">
    <location>
        <begin position="103"/>
        <end position="468"/>
    </location>
</feature>
<keyword evidence="2" id="KW-0813">Transport</keyword>
<dbReference type="FunFam" id="2.70.70.10:FF:000001">
    <property type="entry name" value="PTS system glucose-specific IIA component"/>
    <property type="match status" value="1"/>
</dbReference>
<dbReference type="InterPro" id="IPR001996">
    <property type="entry name" value="PTS_IIB_1"/>
</dbReference>
<dbReference type="GO" id="GO:0008982">
    <property type="term" value="F:protein-N(PI)-phosphohistidine-sugar phosphotransferase activity"/>
    <property type="evidence" value="ECO:0007669"/>
    <property type="project" value="InterPro"/>
</dbReference>
<dbReference type="PROSITE" id="PS00371">
    <property type="entry name" value="PTS_EIIA_TYPE_1_HIS"/>
    <property type="match status" value="1"/>
</dbReference>
<dbReference type="Pfam" id="PF02378">
    <property type="entry name" value="PTS_EIIC"/>
    <property type="match status" value="1"/>
</dbReference>
<dbReference type="CDD" id="cd00212">
    <property type="entry name" value="PTS_IIB_glc"/>
    <property type="match status" value="1"/>
</dbReference>
<dbReference type="SUPFAM" id="SSF55604">
    <property type="entry name" value="Glucose permease domain IIB"/>
    <property type="match status" value="1"/>
</dbReference>
<dbReference type="InterPro" id="IPR003352">
    <property type="entry name" value="PTS_EIIC"/>
</dbReference>
<gene>
    <name evidence="21" type="ORF">TK11N_05780</name>
    <name evidence="22" type="ORF">TK2N_05360</name>
</gene>
<evidence type="ECO:0000256" key="9">
    <source>
        <dbReference type="ARBA" id="ARBA00022989"/>
    </source>
</evidence>
<comment type="subcellular location">
    <subcellularLocation>
        <location evidence="1">Cell membrane</location>
        <topology evidence="1">Multi-pass membrane protein</topology>
    </subcellularLocation>
</comment>
<comment type="catalytic activity">
    <reaction evidence="13">
        <text>N(pros)-phospho-L-histidyl-[protein](out) + sucrose = sucrose 6(G)-phosphate(in) + L-histidyl-[protein]</text>
        <dbReference type="Rhea" id="RHEA:49236"/>
        <dbReference type="Rhea" id="RHEA-COMP:9745"/>
        <dbReference type="Rhea" id="RHEA-COMP:9746"/>
        <dbReference type="ChEBI" id="CHEBI:17992"/>
        <dbReference type="ChEBI" id="CHEBI:29979"/>
        <dbReference type="ChEBI" id="CHEBI:64837"/>
        <dbReference type="ChEBI" id="CHEBI:91002"/>
        <dbReference type="EC" id="2.7.1.211"/>
    </reaction>
</comment>
<evidence type="ECO:0000313" key="23">
    <source>
        <dbReference type="Proteomes" id="UP000886597"/>
    </source>
</evidence>
<accession>A0AAN4RJP9</accession>
<name>A0AAN4RJP9_9ENTE</name>
<dbReference type="EC" id="2.7.1.211" evidence="11"/>
<keyword evidence="24" id="KW-1185">Reference proteome</keyword>
<dbReference type="EMBL" id="BKBQ01000006">
    <property type="protein sequence ID" value="GEQ53692.1"/>
    <property type="molecule type" value="Genomic_DNA"/>
</dbReference>
<dbReference type="PANTHER" id="PTHR30175">
    <property type="entry name" value="PHOSPHOTRANSFERASE SYSTEM TRANSPORT PROTEIN"/>
    <property type="match status" value="1"/>
</dbReference>
<dbReference type="FunFam" id="3.30.1360.60:FF:000001">
    <property type="entry name" value="PTS system glucose-specific IIBC component PtsG"/>
    <property type="match status" value="1"/>
</dbReference>
<keyword evidence="7 17" id="KW-0812">Transmembrane</keyword>
<feature type="transmembrane region" description="Helical" evidence="17">
    <location>
        <begin position="332"/>
        <end position="349"/>
    </location>
</feature>
<keyword evidence="8" id="KW-0418">Kinase</keyword>
<keyword evidence="3" id="KW-1003">Cell membrane</keyword>
<evidence type="ECO:0000259" key="20">
    <source>
        <dbReference type="PROSITE" id="PS51103"/>
    </source>
</evidence>
<feature type="transmembrane region" description="Helical" evidence="17">
    <location>
        <begin position="387"/>
        <end position="411"/>
    </location>
</feature>
<dbReference type="GO" id="GO:0090589">
    <property type="term" value="F:protein-phosphocysteine-trehalose phosphotransferase system transporter activity"/>
    <property type="evidence" value="ECO:0007669"/>
    <property type="project" value="TreeGrafter"/>
</dbReference>
<keyword evidence="4" id="KW-0762">Sugar transport</keyword>
<evidence type="ECO:0000256" key="1">
    <source>
        <dbReference type="ARBA" id="ARBA00004651"/>
    </source>
</evidence>
<evidence type="ECO:0000256" key="14">
    <source>
        <dbReference type="ARBA" id="ARBA00074554"/>
    </source>
</evidence>
<dbReference type="Proteomes" id="UP000886597">
    <property type="component" value="Unassembled WGS sequence"/>
</dbReference>
<dbReference type="InterPro" id="IPR011055">
    <property type="entry name" value="Dup_hybrid_motif"/>
</dbReference>
<proteinExistence type="predicted"/>
<evidence type="ECO:0000256" key="7">
    <source>
        <dbReference type="ARBA" id="ARBA00022692"/>
    </source>
</evidence>
<dbReference type="Pfam" id="PF00358">
    <property type="entry name" value="PTS_EIIA_1"/>
    <property type="match status" value="1"/>
</dbReference>
<dbReference type="RefSeq" id="WP_202583568.1">
    <property type="nucleotide sequence ID" value="NZ_BKBO01000006.1"/>
</dbReference>
<evidence type="ECO:0000256" key="15">
    <source>
        <dbReference type="ARBA" id="ARBA00081008"/>
    </source>
</evidence>
<keyword evidence="10 17" id="KW-0472">Membrane</keyword>
<keyword evidence="6" id="KW-0598">Phosphotransferase system</keyword>
<feature type="transmembrane region" description="Helical" evidence="17">
    <location>
        <begin position="431"/>
        <end position="452"/>
    </location>
</feature>
<evidence type="ECO:0000256" key="2">
    <source>
        <dbReference type="ARBA" id="ARBA00022448"/>
    </source>
</evidence>
<dbReference type="NCBIfam" id="TIGR01995">
    <property type="entry name" value="PTS-II-ABC-beta"/>
    <property type="match status" value="1"/>
</dbReference>
<reference evidence="22" key="2">
    <citation type="journal article" date="2020" name="Int. Dairy J.">
        <title>Lactic acid bacterial diversity in Brie cheese focusing on salt concentration and pH of isolation medium and characterisation of halophilic and alkaliphilic lactic acid bacterial isolates.</title>
        <authorList>
            <person name="Unno R."/>
            <person name="Matsutani M."/>
            <person name="Suzuki T."/>
            <person name="Kodama K."/>
            <person name="Matsushita H."/>
            <person name="Yamasato K."/>
            <person name="Koizumi Y."/>
            <person name="Ishikawa M."/>
        </authorList>
    </citation>
    <scope>NUCLEOTIDE SEQUENCE</scope>
    <source>
        <strain evidence="22">7C1</strain>
        <strain evidence="21">8C4</strain>
    </source>
</reference>
<dbReference type="PROSITE" id="PS51098">
    <property type="entry name" value="PTS_EIIB_TYPE_1"/>
    <property type="match status" value="1"/>
</dbReference>
<evidence type="ECO:0000256" key="6">
    <source>
        <dbReference type="ARBA" id="ARBA00022683"/>
    </source>
</evidence>